<feature type="region of interest" description="Disordered" evidence="3">
    <location>
        <begin position="1"/>
        <end position="29"/>
    </location>
</feature>
<dbReference type="EMBL" id="ML170159">
    <property type="protein sequence ID" value="TDL27538.1"/>
    <property type="molecule type" value="Genomic_DNA"/>
</dbReference>
<feature type="compositionally biased region" description="Basic and acidic residues" evidence="3">
    <location>
        <begin position="161"/>
        <end position="171"/>
    </location>
</feature>
<evidence type="ECO:0000313" key="5">
    <source>
        <dbReference type="EMBL" id="TDL27538.1"/>
    </source>
</evidence>
<dbReference type="InterPro" id="IPR000818">
    <property type="entry name" value="TEA/ATTS_dom"/>
</dbReference>
<dbReference type="VEuPathDB" id="FungiDB:BD410DRAFT_426163"/>
<feature type="region of interest" description="Disordered" evidence="3">
    <location>
        <begin position="424"/>
        <end position="493"/>
    </location>
</feature>
<feature type="domain" description="TEA" evidence="4">
    <location>
        <begin position="27"/>
        <end position="99"/>
    </location>
</feature>
<evidence type="ECO:0000259" key="4">
    <source>
        <dbReference type="PROSITE" id="PS51088"/>
    </source>
</evidence>
<proteinExistence type="inferred from homology"/>
<feature type="DNA-binding region" description="TEA" evidence="2">
    <location>
        <begin position="27"/>
        <end position="99"/>
    </location>
</feature>
<dbReference type="PROSITE" id="PS51088">
    <property type="entry name" value="TEA_2"/>
    <property type="match status" value="1"/>
</dbReference>
<feature type="compositionally biased region" description="Basic and acidic residues" evidence="3">
    <location>
        <begin position="193"/>
        <end position="203"/>
    </location>
</feature>
<keyword evidence="6" id="KW-1185">Reference proteome</keyword>
<dbReference type="Pfam" id="PF01285">
    <property type="entry name" value="TEA"/>
    <property type="match status" value="1"/>
</dbReference>
<dbReference type="AlphaFoldDB" id="A0A4Y7QJY1"/>
<dbReference type="OrthoDB" id="10006572at2759"/>
<protein>
    <recommendedName>
        <fullName evidence="4">TEA domain-containing protein</fullName>
    </recommendedName>
</protein>
<feature type="compositionally biased region" description="Low complexity" evidence="3">
    <location>
        <begin position="173"/>
        <end position="182"/>
    </location>
</feature>
<accession>A0A4Y7QJY1</accession>
<organism evidence="5 6">
    <name type="scientific">Rickenella mellea</name>
    <dbReference type="NCBI Taxonomy" id="50990"/>
    <lineage>
        <taxon>Eukaryota</taxon>
        <taxon>Fungi</taxon>
        <taxon>Dikarya</taxon>
        <taxon>Basidiomycota</taxon>
        <taxon>Agaricomycotina</taxon>
        <taxon>Agaricomycetes</taxon>
        <taxon>Hymenochaetales</taxon>
        <taxon>Rickenellaceae</taxon>
        <taxon>Rickenella</taxon>
    </lineage>
</organism>
<dbReference type="Proteomes" id="UP000294933">
    <property type="component" value="Unassembled WGS sequence"/>
</dbReference>
<feature type="compositionally biased region" description="Polar residues" evidence="3">
    <location>
        <begin position="453"/>
        <end position="467"/>
    </location>
</feature>
<evidence type="ECO:0000256" key="2">
    <source>
        <dbReference type="PROSITE-ProRule" id="PRU00505"/>
    </source>
</evidence>
<dbReference type="GO" id="GO:0003700">
    <property type="term" value="F:DNA-binding transcription factor activity"/>
    <property type="evidence" value="ECO:0007669"/>
    <property type="project" value="InterPro"/>
</dbReference>
<feature type="region of interest" description="Disordered" evidence="3">
    <location>
        <begin position="113"/>
        <end position="203"/>
    </location>
</feature>
<dbReference type="STRING" id="50990.A0A4Y7QJY1"/>
<feature type="compositionally biased region" description="Basic and acidic residues" evidence="3">
    <location>
        <begin position="9"/>
        <end position="18"/>
    </location>
</feature>
<evidence type="ECO:0000313" key="6">
    <source>
        <dbReference type="Proteomes" id="UP000294933"/>
    </source>
</evidence>
<evidence type="ECO:0000256" key="1">
    <source>
        <dbReference type="ARBA" id="ARBA00008421"/>
    </source>
</evidence>
<gene>
    <name evidence="5" type="ORF">BD410DRAFT_426163</name>
</gene>
<dbReference type="InterPro" id="IPR038096">
    <property type="entry name" value="TEA/ATTS_sf"/>
</dbReference>
<feature type="compositionally biased region" description="Low complexity" evidence="3">
    <location>
        <begin position="433"/>
        <end position="447"/>
    </location>
</feature>
<comment type="similarity">
    <text evidence="1">Belongs to the TEC1 family.</text>
</comment>
<evidence type="ECO:0000256" key="3">
    <source>
        <dbReference type="SAM" id="MobiDB-lite"/>
    </source>
</evidence>
<reference evidence="5 6" key="1">
    <citation type="submission" date="2018-06" db="EMBL/GenBank/DDBJ databases">
        <title>A transcriptomic atlas of mushroom development highlights an independent origin of complex multicellularity.</title>
        <authorList>
            <consortium name="DOE Joint Genome Institute"/>
            <person name="Krizsan K."/>
            <person name="Almasi E."/>
            <person name="Merenyi Z."/>
            <person name="Sahu N."/>
            <person name="Viragh M."/>
            <person name="Koszo T."/>
            <person name="Mondo S."/>
            <person name="Kiss B."/>
            <person name="Balint B."/>
            <person name="Kues U."/>
            <person name="Barry K."/>
            <person name="Hegedus J.C."/>
            <person name="Henrissat B."/>
            <person name="Johnson J."/>
            <person name="Lipzen A."/>
            <person name="Ohm R."/>
            <person name="Nagy I."/>
            <person name="Pangilinan J."/>
            <person name="Yan J."/>
            <person name="Xiong Y."/>
            <person name="Grigoriev I.V."/>
            <person name="Hibbett D.S."/>
            <person name="Nagy L.G."/>
        </authorList>
    </citation>
    <scope>NUCLEOTIDE SEQUENCE [LARGE SCALE GENOMIC DNA]</scope>
    <source>
        <strain evidence="5 6">SZMC22713</strain>
    </source>
</reference>
<name>A0A4Y7QJY1_9AGAM</name>
<sequence length="513" mass="56682">MSSDSPLTEYDRERESLPQRRHRKMLRDGSSEVWPQHAEDLFLKGLEDYWNSPWANFSRGRSRWRNQFLVDYLKRNGIERSKKQVASHIQVLRNMWKGHRQFSLVAGPEELDGVEVVSSTRSEPSKRRPSTSTSTSSRPSSTASSPPSTEAYESESASDNSPREASRRDTIRPGSLSLGSPLTLQIPPTDPTPHLKSEISPKLHHPFDNSPSLGAMNDMRLDPAHEFQLLNVTRVCGLGLWTDGMEPIYIDVDTLPSSVSTSFSPVPTSPGSSAPVIRSSLRLKLCMPASLGVENVNDAIRGFDGAVSFTTPVPSSAKCLTKVHVDGTCISRELAEFIPVAPPPSPEHADQGEQKFVALLPDSWLSRCRWLDTGSKKTLVTQQVIVDEDPLFVVIYDLHRVKHNVPTAELLVWHKHIDTGMISPSPTNTQFGHPQSLPHHSPHSHPSYDYSAASHSHQPHYSHTPPTQVHGFNDGSPPSPSSPNSNSRTCSAASQSMFGTTIDPWATSLLPLF</sequence>
<feature type="compositionally biased region" description="Low complexity" evidence="3">
    <location>
        <begin position="130"/>
        <end position="149"/>
    </location>
</feature>
<dbReference type="Gene3D" id="6.10.20.40">
    <property type="entry name" value="TEA/ATTS domain"/>
    <property type="match status" value="1"/>
</dbReference>